<feature type="transmembrane region" description="Helical" evidence="13">
    <location>
        <begin position="54"/>
        <end position="77"/>
    </location>
</feature>
<feature type="transmembrane region" description="Helical" evidence="13">
    <location>
        <begin position="21"/>
        <end position="42"/>
    </location>
</feature>
<dbReference type="InterPro" id="IPR002528">
    <property type="entry name" value="MATE_fam"/>
</dbReference>
<comment type="similarity">
    <text evidence="3">Belongs to the multi antimicrobial extrusion (MATE) (TC 2.A.66.1) family.</text>
</comment>
<evidence type="ECO:0000256" key="7">
    <source>
        <dbReference type="ARBA" id="ARBA00022475"/>
    </source>
</evidence>
<dbReference type="Proteomes" id="UP000184447">
    <property type="component" value="Unassembled WGS sequence"/>
</dbReference>
<dbReference type="STRING" id="1121316.SAMN02745207_01111"/>
<feature type="transmembrane region" description="Helical" evidence="13">
    <location>
        <begin position="293"/>
        <end position="313"/>
    </location>
</feature>
<feature type="transmembrane region" description="Helical" evidence="13">
    <location>
        <begin position="206"/>
        <end position="226"/>
    </location>
</feature>
<dbReference type="CDD" id="cd13140">
    <property type="entry name" value="MATE_like_1"/>
    <property type="match status" value="1"/>
</dbReference>
<keyword evidence="11 13" id="KW-0472">Membrane</keyword>
<feature type="transmembrane region" description="Helical" evidence="13">
    <location>
        <begin position="247"/>
        <end position="273"/>
    </location>
</feature>
<comment type="subcellular location">
    <subcellularLocation>
        <location evidence="2">Cell membrane</location>
        <topology evidence="2">Multi-pass membrane protein</topology>
    </subcellularLocation>
</comment>
<evidence type="ECO:0000313" key="15">
    <source>
        <dbReference type="Proteomes" id="UP000184447"/>
    </source>
</evidence>
<dbReference type="PANTHER" id="PTHR43298">
    <property type="entry name" value="MULTIDRUG RESISTANCE PROTEIN NORM-RELATED"/>
    <property type="match status" value="1"/>
</dbReference>
<keyword evidence="7" id="KW-1003">Cell membrane</keyword>
<feature type="transmembrane region" description="Helical" evidence="13">
    <location>
        <begin position="399"/>
        <end position="420"/>
    </location>
</feature>
<evidence type="ECO:0000256" key="11">
    <source>
        <dbReference type="ARBA" id="ARBA00023136"/>
    </source>
</evidence>
<keyword evidence="10" id="KW-0406">Ion transport</keyword>
<dbReference type="InterPro" id="IPR050222">
    <property type="entry name" value="MATE_MdtK"/>
</dbReference>
<dbReference type="AlphaFoldDB" id="A0A1M5SYS4"/>
<organism evidence="14 15">
    <name type="scientific">Clostridium grantii DSM 8605</name>
    <dbReference type="NCBI Taxonomy" id="1121316"/>
    <lineage>
        <taxon>Bacteria</taxon>
        <taxon>Bacillati</taxon>
        <taxon>Bacillota</taxon>
        <taxon>Clostridia</taxon>
        <taxon>Eubacteriales</taxon>
        <taxon>Clostridiaceae</taxon>
        <taxon>Clostridium</taxon>
    </lineage>
</organism>
<evidence type="ECO:0000256" key="2">
    <source>
        <dbReference type="ARBA" id="ARBA00004651"/>
    </source>
</evidence>
<dbReference type="GO" id="GO:0005886">
    <property type="term" value="C:plasma membrane"/>
    <property type="evidence" value="ECO:0007669"/>
    <property type="project" value="UniProtKB-SubCell"/>
</dbReference>
<comment type="function">
    <text evidence="1">Multidrug efflux pump.</text>
</comment>
<feature type="transmembrane region" description="Helical" evidence="13">
    <location>
        <begin position="173"/>
        <end position="194"/>
    </location>
</feature>
<evidence type="ECO:0000256" key="1">
    <source>
        <dbReference type="ARBA" id="ARBA00003408"/>
    </source>
</evidence>
<evidence type="ECO:0000256" key="13">
    <source>
        <dbReference type="SAM" id="Phobius"/>
    </source>
</evidence>
<accession>A0A1M5SYS4</accession>
<keyword evidence="9 13" id="KW-1133">Transmembrane helix</keyword>
<feature type="transmembrane region" description="Helical" evidence="13">
    <location>
        <begin position="140"/>
        <end position="161"/>
    </location>
</feature>
<dbReference type="NCBIfam" id="TIGR00797">
    <property type="entry name" value="matE"/>
    <property type="match status" value="1"/>
</dbReference>
<keyword evidence="8 13" id="KW-0812">Transmembrane</keyword>
<dbReference type="GO" id="GO:0015297">
    <property type="term" value="F:antiporter activity"/>
    <property type="evidence" value="ECO:0007669"/>
    <property type="project" value="UniProtKB-KW"/>
</dbReference>
<dbReference type="Pfam" id="PF01554">
    <property type="entry name" value="MatE"/>
    <property type="match status" value="2"/>
</dbReference>
<protein>
    <recommendedName>
        <fullName evidence="4">Probable multidrug resistance protein NorM</fullName>
    </recommendedName>
    <alternativeName>
        <fullName evidence="12">Multidrug-efflux transporter</fullName>
    </alternativeName>
</protein>
<dbReference type="PANTHER" id="PTHR43298:SF2">
    <property type="entry name" value="FMN_FAD EXPORTER YEEO-RELATED"/>
    <property type="match status" value="1"/>
</dbReference>
<evidence type="ECO:0000256" key="4">
    <source>
        <dbReference type="ARBA" id="ARBA00020268"/>
    </source>
</evidence>
<evidence type="ECO:0000256" key="3">
    <source>
        <dbReference type="ARBA" id="ARBA00010199"/>
    </source>
</evidence>
<feature type="transmembrane region" description="Helical" evidence="13">
    <location>
        <begin position="325"/>
        <end position="346"/>
    </location>
</feature>
<evidence type="ECO:0000256" key="6">
    <source>
        <dbReference type="ARBA" id="ARBA00022449"/>
    </source>
</evidence>
<feature type="transmembrane region" description="Helical" evidence="13">
    <location>
        <begin position="98"/>
        <end position="120"/>
    </location>
</feature>
<evidence type="ECO:0000256" key="9">
    <source>
        <dbReference type="ARBA" id="ARBA00022989"/>
    </source>
</evidence>
<evidence type="ECO:0000256" key="10">
    <source>
        <dbReference type="ARBA" id="ARBA00023065"/>
    </source>
</evidence>
<feature type="transmembrane region" description="Helical" evidence="13">
    <location>
        <begin position="426"/>
        <end position="449"/>
    </location>
</feature>
<dbReference type="GO" id="GO:0042910">
    <property type="term" value="F:xenobiotic transmembrane transporter activity"/>
    <property type="evidence" value="ECO:0007669"/>
    <property type="project" value="InterPro"/>
</dbReference>
<dbReference type="PIRSF" id="PIRSF006603">
    <property type="entry name" value="DinF"/>
    <property type="match status" value="1"/>
</dbReference>
<dbReference type="EMBL" id="FQXM01000005">
    <property type="protein sequence ID" value="SHH43629.1"/>
    <property type="molecule type" value="Genomic_DNA"/>
</dbReference>
<keyword evidence="6" id="KW-0050">Antiport</keyword>
<feature type="transmembrane region" description="Helical" evidence="13">
    <location>
        <begin position="366"/>
        <end position="387"/>
    </location>
</feature>
<evidence type="ECO:0000256" key="12">
    <source>
        <dbReference type="ARBA" id="ARBA00031636"/>
    </source>
</evidence>
<reference evidence="14 15" key="1">
    <citation type="submission" date="2016-11" db="EMBL/GenBank/DDBJ databases">
        <authorList>
            <person name="Jaros S."/>
            <person name="Januszkiewicz K."/>
            <person name="Wedrychowicz H."/>
        </authorList>
    </citation>
    <scope>NUCLEOTIDE SEQUENCE [LARGE SCALE GENOMIC DNA]</scope>
    <source>
        <strain evidence="14 15">DSM 8605</strain>
    </source>
</reference>
<proteinExistence type="inferred from homology"/>
<evidence type="ECO:0000256" key="8">
    <source>
        <dbReference type="ARBA" id="ARBA00022692"/>
    </source>
</evidence>
<keyword evidence="5" id="KW-0813">Transport</keyword>
<dbReference type="InterPro" id="IPR048279">
    <property type="entry name" value="MdtK-like"/>
</dbReference>
<keyword evidence="15" id="KW-1185">Reference proteome</keyword>
<evidence type="ECO:0000256" key="5">
    <source>
        <dbReference type="ARBA" id="ARBA00022448"/>
    </source>
</evidence>
<dbReference type="GO" id="GO:0006811">
    <property type="term" value="P:monoatomic ion transport"/>
    <property type="evidence" value="ECO:0007669"/>
    <property type="project" value="UniProtKB-KW"/>
</dbReference>
<name>A0A1M5SYS4_9CLOT</name>
<sequence length="465" mass="50923">MRVCDKMAKKNDLTEGNILKAITKLALPIMGTSFIQMAYNMVDMIWIGRLGSKAVAAIGTAGFFTWLAMAFIIIPKMGAEIGIAQSIGRKNAVETKGYTTHTIQIGIILASIYGVFLLVFRKNLIAFFNLGDIEVIEMSLSYLLIISLGIVFYFINPIFTGILNGHGDSKTPFIINTVGLVANIILDPMLIFGFGPFPALGANGAAIATIFSQFVVTIIFIFFFIRKTDFFQDFHLMQRLDKKIVKSIVNLGLPVAIQSGLFTIFSMFIARIIANWGPVPIAVQKVGSQIEAISWMTAGGFATALSTFVGQNYGAKKWNRIYKGYIISMGIVTILGIAATVLLIFGARPIFSIFIKENDAIAEGIIYLRILGLSQLFMCIEIASAGAFNGIGRTIPPSLVGIIFNGLRIPSALFLSSFSTLGLMGVWWSISMTSVFKGIILTAWFVIFIMKHPEIYKKSTSEILL</sequence>
<gene>
    <name evidence="14" type="ORF">SAMN02745207_01111</name>
</gene>
<evidence type="ECO:0000313" key="14">
    <source>
        <dbReference type="EMBL" id="SHH43629.1"/>
    </source>
</evidence>